<organism evidence="1 2">
    <name type="scientific">Candidatus Thiomargarita nelsonii</name>
    <dbReference type="NCBI Taxonomy" id="1003181"/>
    <lineage>
        <taxon>Bacteria</taxon>
        <taxon>Pseudomonadati</taxon>
        <taxon>Pseudomonadota</taxon>
        <taxon>Gammaproteobacteria</taxon>
        <taxon>Thiotrichales</taxon>
        <taxon>Thiotrichaceae</taxon>
        <taxon>Thiomargarita</taxon>
    </lineage>
</organism>
<accession>A0A4E0QPT6</accession>
<keyword evidence="2" id="KW-1185">Reference proteome</keyword>
<reference evidence="1 2" key="1">
    <citation type="journal article" date="2016" name="Front. Microbiol.">
        <title>Single-Cell (Meta-)Genomics of a Dimorphic Candidatus Thiomargarita nelsonii Reveals Genomic Plasticity.</title>
        <authorList>
            <person name="Flood B.E."/>
            <person name="Fliss P."/>
            <person name="Jones D.S."/>
            <person name="Dick G.J."/>
            <person name="Jain S."/>
            <person name="Kaster A.K."/>
            <person name="Winkel M."/>
            <person name="Mussmann M."/>
            <person name="Bailey J."/>
        </authorList>
    </citation>
    <scope>NUCLEOTIDE SEQUENCE [LARGE SCALE GENOMIC DNA]</scope>
    <source>
        <strain evidence="1">Hydrate Ridge</strain>
    </source>
</reference>
<evidence type="ECO:0000313" key="1">
    <source>
        <dbReference type="EMBL" id="TGO03139.1"/>
    </source>
</evidence>
<proteinExistence type="predicted"/>
<dbReference type="Proteomes" id="UP000030428">
    <property type="component" value="Unassembled WGS sequence"/>
</dbReference>
<name>A0A4E0QPT6_9GAMM</name>
<dbReference type="EMBL" id="JSZA02000037">
    <property type="protein sequence ID" value="TGO03139.1"/>
    <property type="molecule type" value="Genomic_DNA"/>
</dbReference>
<gene>
    <name evidence="1" type="ORF">PN36_12065</name>
</gene>
<dbReference type="AlphaFoldDB" id="A0A4E0QPT6"/>
<protein>
    <submittedName>
        <fullName evidence="1">Uncharacterized protein</fullName>
    </submittedName>
</protein>
<evidence type="ECO:0000313" key="2">
    <source>
        <dbReference type="Proteomes" id="UP000030428"/>
    </source>
</evidence>
<comment type="caution">
    <text evidence="1">The sequence shown here is derived from an EMBL/GenBank/DDBJ whole genome shotgun (WGS) entry which is preliminary data.</text>
</comment>
<sequence length="96" mass="11411">MREIRGAPFPKQQFGVQNLFWTFRFYFILNGLASLTSLREIRGAPFPKQQFGVQNLFWTFRFYFILNGFGKSAELHSRNNNLESKIYFGLLDFILF</sequence>